<dbReference type="SMART" id="SM00327">
    <property type="entry name" value="VWA"/>
    <property type="match status" value="1"/>
</dbReference>
<comment type="caution">
    <text evidence="4">The sequence shown here is derived from an EMBL/GenBank/DDBJ whole genome shotgun (WGS) entry which is preliminary data.</text>
</comment>
<dbReference type="Gene3D" id="3.40.50.410">
    <property type="entry name" value="von Willebrand factor, type A domain"/>
    <property type="match status" value="1"/>
</dbReference>
<name>A0A3M7R990_BRAPC</name>
<dbReference type="Proteomes" id="UP000276133">
    <property type="component" value="Unassembled WGS sequence"/>
</dbReference>
<evidence type="ECO:0000259" key="2">
    <source>
        <dbReference type="PROSITE" id="PS50234"/>
    </source>
</evidence>
<dbReference type="SUPFAM" id="SSF52540">
    <property type="entry name" value="P-loop containing nucleoside triphosphate hydrolases"/>
    <property type="match status" value="1"/>
</dbReference>
<evidence type="ECO:0000259" key="3">
    <source>
        <dbReference type="PROSITE" id="PS51717"/>
    </source>
</evidence>
<dbReference type="PROSITE" id="PS51717">
    <property type="entry name" value="G_VLIG"/>
    <property type="match status" value="1"/>
</dbReference>
<dbReference type="Pfam" id="PF13519">
    <property type="entry name" value="VWA_2"/>
    <property type="match status" value="1"/>
</dbReference>
<sequence>MDDDLKGRYRECQELIEEGDYIDFVEKFSIFQQQSNDQEFQRILIKKLVKKLKDQCNDIKNELDTIDLNQFNLERICSLNNNYTKTKFAFDNCSNLIPNDDLNEEKSLIETEISKKVKKIFFSFIKRKNVEFKFCEKFWKNLNSLIGINAVDEINNQVLKILKDLNLDIQLAENITDSILQKGINKALEESQDDIPPKDYGKFKEKINLIFHTNQTSNEYISGVLKELRITVNDGLHQRIIDSVLSKGLKSLNSFRESISKNNLNKLIQKLDMYFSNNPVDNWEVIDKKKSEILGILKEVKIPNENGLHERVVNFALKNGTEKLDVQFQDVISKKMLSKLENKLSSLFTKDQNEINENKVNEVIAEILNECSIDIILKDKIINKIIEKGIDTVKEFQDDLPLKNFWNLIDRLKSNEILNWWFKNKKVNDIYQSLELSVSKFDLEEKIDFNKFNSMEGYTKSAFDIIQEICKDFSNYAEFSSSIFKLMMYLIKRQQSLKFFIKEVNFCLKKKQQKLCSLRELVYNLLLNCNADVRTKIFQLLHSTNPVPFLSHFLAPEKSLSLNFHPETYWLHEDFGNKKILSFSFDSECKGKTRLINSMFFTNFEESFKDSPFFQESIDLQLVKSFGSQENNLFICDSHGIMKTDILEKLCGVFDFFIVHIQEDMLRSNDLIRDFISKTDKIVLVIIRDLKSEILTSECTSKQEILIRYSENFQKDFESERIHLCRLPELNNRDLDPEDFVRTLRSYILQEILSKILINETNENILDLYKKEDKEKIVKVKEEVQPLILKLEDAIKNEGIKQSGFFTLYPIYNDINMKNYQLGKLSSLSNNNKEFHNLKIESSKSKMHFDNLNRELSQRSGIGIVYEYFIKLFGSNDFVLMIDFLSKKLNKILHRELKKSRKEKEELIKELRKIDLQTDTKDEKKIEAQLNRLNLSIDKKRISIEIIWREMILVFNCLKNSQSNRNDFLVIGKRYSELIFNSFPFEILDGDNFKFNKEFLEFLFELKQQRIKVISILGPQNSGKSTLLNFMFGCDFTVSDGRCTRGIYGSLIKSNSDDFDYYLILDTEGLQSIEKGDKEFDRKLILFCFAVSNILIINTKDQITDDVKTTLEICVDSLTKIEAARVEKPSVYFVMNQKADPNRKTDQDAINRIITNFTANGLITQLRLEESNFDTLPSAFNSSIIKFNYSESSFRRFETSSEFTDRVLKFTNNIIDQINKINNDGIFSNIYKWIVNSNIIFDTINMYPDLTLFKDIEEKIQEKKLQDFLNTNISNNYTNKVKGIIFNEVEIIQSNAEAETYLEISLSRIKQKLLEDFENYLKTNSVSQNIRELKKKHLVSQIDQIEHFWKQSLRIKKREKDLRRTINSGEGIINERVNFLLRSGKNYNEEDAKNEFERLFAQMLEEIEKNVNESIKNKDSYFNLIYTIYSSLCRIPSKIEIHEQLHIRTPDLKSPLMPTNNRFVTNINLKQVIKEFKVINKEKFELLYEGCCVNILEAIDFINNNKQKKTTNELLLHLKNEYSLTFTNYTSCDPNIPIRLIDLKMIRMIQIDNYAPEEETKLKSSKILKSPIILYKAGKQKLIDLLDKLKIKKKKKLVEIWNNSSKNYSENEFSLIIRNYLSSKVISNNEWYLLFDESEFLKKIIEISNKISFKNEPDYELVQSISLELEKLFEEYNNDLNFFDLALSNEPKRCAHIIIFKKMFVLYSNINIDKAINETNVWKQKKDSLCKYFVSQLAPDQFKDQENAKQYLRLFSEITEKELVNKCNSLIITEIERIGKNFTRLKMLEKHDSTLISLSRDKLLSYVLDPTNFLLNDFQILWDDFEENINKEILLIQSKLSKYFDLLKVCMQTIYNHLLENRNSFDSFRANVIFRLVNDNCSNENLSRISASEINNSCYYKGLCASILLFDFITSRSIQEKYSVEDESFELDASVRNIFKEIRSNINDDLRFTLSLIEPLLSKISIDFIDLLLKNIVEQIDAYKNEFLSKEHTFFSLGFTKDKYTNRIKGCGTCCPCCGRSCDTEHFKVQTEIGSETNRHKCNRGHQFRGFNGFKLEHSNLPSFKICESMKDCDYIRLNQKIYQWNDFKKLYPKWDFDSTGSPIDWENKCAYIWSIIGEELCKRFSMTYSSVTYIEQNKIYEPIHFILVLDDSGSMNSNYKWNELMKSVSNFLKIRSREVSLNDLISVVYFSVRAHTVIASSKIYPELVDELPLPSFGGDTNYSAALQNVTEIIQKSATNERFGIVFMSDGMADYPGQEINHIKSKFLNSIYKFWAIGYGNCNFEILKKMLKELYGNEDNFKNPTEPIQLSNIYAEIARDDNILLSIE</sequence>
<dbReference type="SUPFAM" id="SSF53300">
    <property type="entry name" value="vWA-like"/>
    <property type="match status" value="1"/>
</dbReference>
<keyword evidence="5" id="KW-1185">Reference proteome</keyword>
<proteinExistence type="predicted"/>
<dbReference type="InterPro" id="IPR027417">
    <property type="entry name" value="P-loop_NTPase"/>
</dbReference>
<dbReference type="Pfam" id="PF25683">
    <property type="entry name" value="URGCP_GTPase"/>
    <property type="match status" value="1"/>
</dbReference>
<feature type="domain" description="VWFA" evidence="2">
    <location>
        <begin position="2145"/>
        <end position="2317"/>
    </location>
</feature>
<dbReference type="InterPro" id="IPR052986">
    <property type="entry name" value="VLIG_GTPase"/>
</dbReference>
<dbReference type="PROSITE" id="PS50234">
    <property type="entry name" value="VWFA"/>
    <property type="match status" value="1"/>
</dbReference>
<evidence type="ECO:0000313" key="5">
    <source>
        <dbReference type="Proteomes" id="UP000276133"/>
    </source>
</evidence>
<dbReference type="CDD" id="cd00198">
    <property type="entry name" value="vWFA"/>
    <property type="match status" value="1"/>
</dbReference>
<dbReference type="GO" id="GO:0005525">
    <property type="term" value="F:GTP binding"/>
    <property type="evidence" value="ECO:0007669"/>
    <property type="project" value="InterPro"/>
</dbReference>
<dbReference type="PANTHER" id="PTHR14819:SF25">
    <property type="entry name" value="CHROMOSOME UNDETERMINED SCAFFOLD_52, WHOLE GENOME SHOTGUN SEQUENCE"/>
    <property type="match status" value="1"/>
</dbReference>
<dbReference type="Gene3D" id="3.40.50.300">
    <property type="entry name" value="P-loop containing nucleotide triphosphate hydrolases"/>
    <property type="match status" value="1"/>
</dbReference>
<dbReference type="InterPro" id="IPR030383">
    <property type="entry name" value="G_VLIG_dom"/>
</dbReference>
<feature type="coiled-coil region" evidence="1">
    <location>
        <begin position="890"/>
        <end position="917"/>
    </location>
</feature>
<dbReference type="InterPro" id="IPR036465">
    <property type="entry name" value="vWFA_dom_sf"/>
</dbReference>
<accession>A0A3M7R990</accession>
<reference evidence="4 5" key="1">
    <citation type="journal article" date="2018" name="Sci. Rep.">
        <title>Genomic signatures of local adaptation to the degree of environmental predictability in rotifers.</title>
        <authorList>
            <person name="Franch-Gras L."/>
            <person name="Hahn C."/>
            <person name="Garcia-Roger E.M."/>
            <person name="Carmona M.J."/>
            <person name="Serra M."/>
            <person name="Gomez A."/>
        </authorList>
    </citation>
    <scope>NUCLEOTIDE SEQUENCE [LARGE SCALE GENOMIC DNA]</scope>
    <source>
        <strain evidence="4">HYR1</strain>
    </source>
</reference>
<organism evidence="4 5">
    <name type="scientific">Brachionus plicatilis</name>
    <name type="common">Marine rotifer</name>
    <name type="synonym">Brachionus muelleri</name>
    <dbReference type="NCBI Taxonomy" id="10195"/>
    <lineage>
        <taxon>Eukaryota</taxon>
        <taxon>Metazoa</taxon>
        <taxon>Spiralia</taxon>
        <taxon>Gnathifera</taxon>
        <taxon>Rotifera</taxon>
        <taxon>Eurotatoria</taxon>
        <taxon>Monogononta</taxon>
        <taxon>Pseudotrocha</taxon>
        <taxon>Ploima</taxon>
        <taxon>Brachionidae</taxon>
        <taxon>Brachionus</taxon>
    </lineage>
</organism>
<keyword evidence="1" id="KW-0175">Coiled coil</keyword>
<feature type="domain" description="VLIG-type G" evidence="3">
    <location>
        <begin position="1008"/>
        <end position="1101"/>
    </location>
</feature>
<dbReference type="PANTHER" id="PTHR14819">
    <property type="entry name" value="GTP-BINDING"/>
    <property type="match status" value="1"/>
</dbReference>
<dbReference type="EMBL" id="REGN01003923">
    <property type="protein sequence ID" value="RNA20096.1"/>
    <property type="molecule type" value="Genomic_DNA"/>
</dbReference>
<evidence type="ECO:0000256" key="1">
    <source>
        <dbReference type="SAM" id="Coils"/>
    </source>
</evidence>
<gene>
    <name evidence="4" type="ORF">BpHYR1_014905</name>
</gene>
<evidence type="ECO:0000313" key="4">
    <source>
        <dbReference type="EMBL" id="RNA20096.1"/>
    </source>
</evidence>
<dbReference type="InterPro" id="IPR002035">
    <property type="entry name" value="VWF_A"/>
</dbReference>
<dbReference type="OrthoDB" id="1597724at2759"/>
<protein>
    <submittedName>
        <fullName evidence="4">von Willebrand factor type A domain containing</fullName>
    </submittedName>
</protein>
<dbReference type="STRING" id="10195.A0A3M7R990"/>